<evidence type="ECO:0000259" key="2">
    <source>
        <dbReference type="Pfam" id="PF17930"/>
    </source>
</evidence>
<dbReference type="Gene3D" id="3.40.50.20">
    <property type="match status" value="1"/>
</dbReference>
<protein>
    <recommendedName>
        <fullName evidence="5">UDP-2,3-diacylglucosamine pyrophosphatase LpxI</fullName>
    </recommendedName>
</protein>
<proteinExistence type="predicted"/>
<dbReference type="STRING" id="1121455.SAMN02745728_01072"/>
<dbReference type="OrthoDB" id="9789836at2"/>
<gene>
    <name evidence="3" type="ORF">SAMN02745728_01072</name>
</gene>
<dbReference type="InterPro" id="IPR053174">
    <property type="entry name" value="LpxI"/>
</dbReference>
<evidence type="ECO:0008006" key="5">
    <source>
        <dbReference type="Google" id="ProtNLM"/>
    </source>
</evidence>
<feature type="domain" description="LpxI N-terminal" evidence="2">
    <location>
        <begin position="10"/>
        <end position="137"/>
    </location>
</feature>
<evidence type="ECO:0000313" key="3">
    <source>
        <dbReference type="EMBL" id="SHN59984.1"/>
    </source>
</evidence>
<dbReference type="RefSeq" id="WP_072696761.1">
    <property type="nucleotide sequence ID" value="NZ_FRDI01000004.1"/>
</dbReference>
<feature type="domain" description="LpxI C-terminal" evidence="1">
    <location>
        <begin position="142"/>
        <end position="268"/>
    </location>
</feature>
<keyword evidence="4" id="KW-1185">Reference proteome</keyword>
<dbReference type="InterPro" id="IPR043167">
    <property type="entry name" value="LpxI_C_sf"/>
</dbReference>
<dbReference type="PANTHER" id="PTHR39962">
    <property type="entry name" value="BLL4848 PROTEIN"/>
    <property type="match status" value="1"/>
</dbReference>
<dbReference type="InterPro" id="IPR010415">
    <property type="entry name" value="LpxI_C"/>
</dbReference>
<dbReference type="AlphaFoldDB" id="A0A1M7SNI2"/>
<dbReference type="InterPro" id="IPR041255">
    <property type="entry name" value="LpxI_N"/>
</dbReference>
<sequence length="283" mass="30646">MDIFKQSPVVGIIAGGGQFPVLVARAAHARGLKVVMTGFVGHTDPLIAKEADAFKMIHLGQLTALVNFFKKHNVVNICMAGAVSKPKALDLRPDWRAAKALFNLARRGDNDLLSLVVRELEADNFLLFQAADLSPDLLAPVGILTANLPDHVLQEMQYAWSVLKGIGSYDIGQAIVVKERMVIAVEAIEGTDATIKRAAELVGEGCVLVKTLKPNQDGRTDLPALGLKTIELLTKYKYAGLGYEAGKSLFFDVQEAIRLAEKNKLSIVGIPSEGIENLTNYNQ</sequence>
<name>A0A1M7SNI2_9BACT</name>
<dbReference type="Pfam" id="PF06230">
    <property type="entry name" value="LpxI_C"/>
    <property type="match status" value="1"/>
</dbReference>
<dbReference type="Proteomes" id="UP000186469">
    <property type="component" value="Unassembled WGS sequence"/>
</dbReference>
<dbReference type="Gene3D" id="3.40.140.80">
    <property type="match status" value="1"/>
</dbReference>
<dbReference type="EMBL" id="FRDI01000004">
    <property type="protein sequence ID" value="SHN59984.1"/>
    <property type="molecule type" value="Genomic_DNA"/>
</dbReference>
<dbReference type="Pfam" id="PF17930">
    <property type="entry name" value="LpxI_N"/>
    <property type="match status" value="1"/>
</dbReference>
<accession>A0A1M7SNI2</accession>
<dbReference type="PANTHER" id="PTHR39962:SF1">
    <property type="entry name" value="LPXI FAMILY PROTEIN"/>
    <property type="match status" value="1"/>
</dbReference>
<evidence type="ECO:0000313" key="4">
    <source>
        <dbReference type="Proteomes" id="UP000186469"/>
    </source>
</evidence>
<organism evidence="3 4">
    <name type="scientific">Desulfovibrio litoralis DSM 11393</name>
    <dbReference type="NCBI Taxonomy" id="1121455"/>
    <lineage>
        <taxon>Bacteria</taxon>
        <taxon>Pseudomonadati</taxon>
        <taxon>Thermodesulfobacteriota</taxon>
        <taxon>Desulfovibrionia</taxon>
        <taxon>Desulfovibrionales</taxon>
        <taxon>Desulfovibrionaceae</taxon>
        <taxon>Desulfovibrio</taxon>
    </lineage>
</organism>
<evidence type="ECO:0000259" key="1">
    <source>
        <dbReference type="Pfam" id="PF06230"/>
    </source>
</evidence>
<reference evidence="3 4" key="1">
    <citation type="submission" date="2016-12" db="EMBL/GenBank/DDBJ databases">
        <authorList>
            <person name="Song W.-J."/>
            <person name="Kurnit D.M."/>
        </authorList>
    </citation>
    <scope>NUCLEOTIDE SEQUENCE [LARGE SCALE GENOMIC DNA]</scope>
    <source>
        <strain evidence="3 4">DSM 11393</strain>
    </source>
</reference>